<keyword evidence="1" id="KW-0378">Hydrolase</keyword>
<dbReference type="Proteomes" id="UP000693972">
    <property type="component" value="Unassembled WGS sequence"/>
</dbReference>
<dbReference type="EMBL" id="CP078073">
    <property type="protein sequence ID" value="QXL89883.1"/>
    <property type="molecule type" value="Genomic_DNA"/>
</dbReference>
<keyword evidence="1" id="KW-0645">Protease</keyword>
<name>A0A975TY62_9RHOB</name>
<reference evidence="1 2" key="1">
    <citation type="submission" date="2021-07" db="EMBL/GenBank/DDBJ databases">
        <title>Karlodiniumbacter phycospheric gen. nov., sp. nov., a phycosphere bacterium isolated from karlodinium veneficum.</title>
        <authorList>
            <person name="Peng Y."/>
            <person name="Jiang L."/>
            <person name="Lee J."/>
        </authorList>
    </citation>
    <scope>NUCLEOTIDE SEQUENCE</scope>
    <source>
        <strain evidence="1 2">N5</strain>
    </source>
</reference>
<proteinExistence type="predicted"/>
<dbReference type="PANTHER" id="PTHR10443:SF12">
    <property type="entry name" value="DIPEPTIDASE"/>
    <property type="match status" value="1"/>
</dbReference>
<dbReference type="GO" id="GO:0070573">
    <property type="term" value="F:metallodipeptidase activity"/>
    <property type="evidence" value="ECO:0007669"/>
    <property type="project" value="InterPro"/>
</dbReference>
<dbReference type="InterPro" id="IPR032466">
    <property type="entry name" value="Metal_Hydrolase"/>
</dbReference>
<dbReference type="EC" id="3.4.13.-" evidence="1"/>
<protein>
    <submittedName>
        <fullName evidence="1">Membrane dipeptidase</fullName>
        <ecNumber evidence="1">3.4.13.-</ecNumber>
    </submittedName>
</protein>
<dbReference type="PROSITE" id="PS51365">
    <property type="entry name" value="RENAL_DIPEPTIDASE_2"/>
    <property type="match status" value="1"/>
</dbReference>
<dbReference type="InterPro" id="IPR008257">
    <property type="entry name" value="Pept_M19"/>
</dbReference>
<evidence type="ECO:0000313" key="1">
    <source>
        <dbReference type="EMBL" id="QXL89883.1"/>
    </source>
</evidence>
<dbReference type="Gene3D" id="3.20.20.140">
    <property type="entry name" value="Metal-dependent hydrolases"/>
    <property type="match status" value="1"/>
</dbReference>
<gene>
    <name evidence="1" type="ORF">KUL25_10470</name>
</gene>
<keyword evidence="2" id="KW-1185">Reference proteome</keyword>
<dbReference type="EMBL" id="JAIMBW010000001">
    <property type="protein sequence ID" value="MBY4893189.1"/>
    <property type="molecule type" value="Genomic_DNA"/>
</dbReference>
<dbReference type="Pfam" id="PF01244">
    <property type="entry name" value="Peptidase_M19"/>
    <property type="match status" value="1"/>
</dbReference>
<dbReference type="SUPFAM" id="SSF51556">
    <property type="entry name" value="Metallo-dependent hydrolases"/>
    <property type="match status" value="1"/>
</dbReference>
<organism evidence="1">
    <name type="scientific">Gymnodinialimonas phycosphaerae</name>
    <dbReference type="NCBI Taxonomy" id="2841589"/>
    <lineage>
        <taxon>Bacteria</taxon>
        <taxon>Pseudomonadati</taxon>
        <taxon>Pseudomonadota</taxon>
        <taxon>Alphaproteobacteria</taxon>
        <taxon>Rhodobacterales</taxon>
        <taxon>Paracoccaceae</taxon>
        <taxon>Gymnodinialimonas</taxon>
    </lineage>
</organism>
<dbReference type="AlphaFoldDB" id="A0A975TY62"/>
<keyword evidence="1" id="KW-0224">Dipeptidase</keyword>
<dbReference type="GO" id="GO:0006508">
    <property type="term" value="P:proteolysis"/>
    <property type="evidence" value="ECO:0007669"/>
    <property type="project" value="InterPro"/>
</dbReference>
<accession>A0A975TY62</accession>
<sequence>MALLRKLLGRLLLLVVVGLAAFLTFAPGYVEAERNGINWRGPYPVSDAAAALHDTLTIGDWHADSLLWARDLTERGATGHVDIPRLLEGNVALQVFTTVTKSPAGQNYHENAPDARDNITLLAVGQLWPPRTWNSLVERALYQAERLHGFAEASDGMRVITSRAELEALLEARSQGVQVVGGILGIEGAHALEGEMANLDRLEAAGFRLVGLHHFFDNELGGSLHGVGNQGLTEFGQTVVAEVVARGMVVDLAHSSQQVARDVIAATDVPLIVSHTGLRSACDAHRNFPDDLMRAIVQNGADQGGGVIGIGFWADVTCDDSPDGVARVIMAAIEALGGDHVSLGSDYDGSVTVGFDASELAALTDALVRAGATEAQIAAVMGGNMLRVLRARLN</sequence>
<dbReference type="PANTHER" id="PTHR10443">
    <property type="entry name" value="MICROSOMAL DIPEPTIDASE"/>
    <property type="match status" value="1"/>
</dbReference>
<evidence type="ECO:0000313" key="2">
    <source>
        <dbReference type="Proteomes" id="UP000693972"/>
    </source>
</evidence>
<dbReference type="RefSeq" id="WP_257892900.1">
    <property type="nucleotide sequence ID" value="NZ_JAIMBW010000001.1"/>
</dbReference>